<feature type="domain" description="Arylsulfotransferase N-terminal" evidence="1">
    <location>
        <begin position="2"/>
        <end position="90"/>
    </location>
</feature>
<dbReference type="InterPro" id="IPR035391">
    <property type="entry name" value="Arylsulfotran_N"/>
</dbReference>
<dbReference type="EMBL" id="VIRV01000025">
    <property type="protein sequence ID" value="MBY0759777.1"/>
    <property type="molecule type" value="Genomic_DNA"/>
</dbReference>
<dbReference type="InterPro" id="IPR038477">
    <property type="entry name" value="ASST_N_sf"/>
</dbReference>
<proteinExistence type="predicted"/>
<dbReference type="Proteomes" id="UP000779049">
    <property type="component" value="Unassembled WGS sequence"/>
</dbReference>
<keyword evidence="3" id="KW-1185">Reference proteome</keyword>
<organism evidence="2 3">
    <name type="scientific">Sellimonas caecigallum</name>
    <dbReference type="NCBI Taxonomy" id="2592333"/>
    <lineage>
        <taxon>Bacteria</taxon>
        <taxon>Bacillati</taxon>
        <taxon>Bacillota</taxon>
        <taxon>Clostridia</taxon>
        <taxon>Lachnospirales</taxon>
        <taxon>Lachnospiraceae</taxon>
        <taxon>Sellimonas</taxon>
    </lineage>
</organism>
<evidence type="ECO:0000259" key="1">
    <source>
        <dbReference type="Pfam" id="PF17425"/>
    </source>
</evidence>
<dbReference type="PANTHER" id="PTHR35340">
    <property type="entry name" value="PQQ ENZYME REPEAT PROTEIN-RELATED"/>
    <property type="match status" value="1"/>
</dbReference>
<gene>
    <name evidence="2" type="ORF">FLB61_11920</name>
</gene>
<reference evidence="2 3" key="1">
    <citation type="journal article" date="2020" name="New Microbes New Infect">
        <title>Sellimonas caecigallum sp. nov., description and genome sequence of a new member of the Sellimonas genus isolated from the cecum of feral chicken.</title>
        <authorList>
            <person name="Wongkuna S."/>
            <person name="Ghimire S."/>
            <person name="Antony L."/>
            <person name="Chankhamhaengdecha S."/>
            <person name="Janvilisri T."/>
            <person name="Scaria J."/>
        </authorList>
    </citation>
    <scope>NUCLEOTIDE SEQUENCE [LARGE SCALE GENOMIC DNA]</scope>
    <source>
        <strain evidence="2 3">SW451</strain>
    </source>
</reference>
<dbReference type="Gene3D" id="2.60.40.3100">
    <property type="entry name" value="Arylsulphate sulphotransferase monomer, N-terminal domain"/>
    <property type="match status" value="1"/>
</dbReference>
<evidence type="ECO:0000313" key="2">
    <source>
        <dbReference type="EMBL" id="MBY0759777.1"/>
    </source>
</evidence>
<name>A0ABS7L9V6_9FIRM</name>
<dbReference type="Pfam" id="PF17425">
    <property type="entry name" value="Arylsulfotran_N"/>
    <property type="match status" value="1"/>
</dbReference>
<comment type="caution">
    <text evidence="2">The sequence shown here is derived from an EMBL/GenBank/DDBJ whole genome shotgun (WGS) entry which is preliminary data.</text>
</comment>
<dbReference type="InterPro" id="IPR010262">
    <property type="entry name" value="Arylsulfotransferase_bact"/>
</dbReference>
<protein>
    <recommendedName>
        <fullName evidence="1">Arylsulfotransferase N-terminal domain-containing protein</fullName>
    </recommendedName>
</protein>
<dbReference type="SUPFAM" id="SSF63829">
    <property type="entry name" value="Calcium-dependent phosphotriesterase"/>
    <property type="match status" value="1"/>
</dbReference>
<dbReference type="Pfam" id="PF05935">
    <property type="entry name" value="Arylsulfotrans"/>
    <property type="match status" value="1"/>
</dbReference>
<dbReference type="PANTHER" id="PTHR35340:SF5">
    <property type="entry name" value="ASST-DOMAIN-CONTAINING PROTEIN"/>
    <property type="match status" value="1"/>
</dbReference>
<accession>A0ABS7L9V6</accession>
<dbReference type="InterPro" id="IPR053143">
    <property type="entry name" value="Arylsulfate_ST"/>
</dbReference>
<sequence length="458" mass="52616">MLVKENPYGTNTMSLYVYFETEKPAKVSYTVHVDDQDIADFQGQFYQDETYMTDHEYQVIGLIPEETNEVTFTVEYEDGTSETKTISHEMGELWGKEDIKLDAEDKVENAGEKLTDGLYVILGNDSSELDFMYYYDNDGTLRGEIPLIGYRSHRLLFQDDRMYYSISETKMAAVNRLGQVEQIYDLGKYELHHDYVFDDDGNLLILASDSTKESVEDMIIKVDVQTGEVTEVLDLADLFGSYKETCVNNSDGDLDWMHINTLQWLGDGSVILSSRETSTILKIDHLYDTPTLSYMIGQESFWEGTGYESYLLEKEGSFSNTGGQHSVTYVEDPSLPEGQYYLYLYNNNLGVSESQPDYDWSEIEEISESTKEGTSHYYRYLVDEKEGTYTLVNSFDVPFSPYVSSAQEVGDNVVMDSGMAGAFGEYSQNGDPIRTFTMDKEKFIYRVYKYDFRNFYFS</sequence>
<evidence type="ECO:0000313" key="3">
    <source>
        <dbReference type="Proteomes" id="UP000779049"/>
    </source>
</evidence>